<feature type="region of interest" description="Disordered" evidence="1">
    <location>
        <begin position="64"/>
        <end position="84"/>
    </location>
</feature>
<dbReference type="InterPro" id="IPR010520">
    <property type="entry name" value="FrsA-like"/>
</dbReference>
<evidence type="ECO:0000256" key="1">
    <source>
        <dbReference type="SAM" id="MobiDB-lite"/>
    </source>
</evidence>
<dbReference type="InterPro" id="IPR029058">
    <property type="entry name" value="AB_hydrolase_fold"/>
</dbReference>
<accession>A0A4V2Y7S9</accession>
<dbReference type="Gene3D" id="3.40.50.1820">
    <property type="entry name" value="alpha/beta hydrolase"/>
    <property type="match status" value="2"/>
</dbReference>
<evidence type="ECO:0000313" key="3">
    <source>
        <dbReference type="Proteomes" id="UP000295258"/>
    </source>
</evidence>
<dbReference type="Pfam" id="PF06500">
    <property type="entry name" value="FrsA-like"/>
    <property type="match status" value="1"/>
</dbReference>
<dbReference type="EMBL" id="SMKO01000189">
    <property type="protein sequence ID" value="TDC93255.1"/>
    <property type="molecule type" value="Genomic_DNA"/>
</dbReference>
<dbReference type="AlphaFoldDB" id="A0A4V2Y7S9"/>
<keyword evidence="3" id="KW-1185">Reference proteome</keyword>
<evidence type="ECO:0000313" key="2">
    <source>
        <dbReference type="EMBL" id="TDC93255.1"/>
    </source>
</evidence>
<protein>
    <submittedName>
        <fullName evidence="2">Alpha/beta hydrolase</fullName>
    </submittedName>
</protein>
<dbReference type="Proteomes" id="UP000295258">
    <property type="component" value="Unassembled WGS sequence"/>
</dbReference>
<feature type="compositionally biased region" description="Low complexity" evidence="1">
    <location>
        <begin position="357"/>
        <end position="381"/>
    </location>
</feature>
<name>A0A4V2Y7S9_9ACTN</name>
<proteinExistence type="predicted"/>
<reference evidence="2 3" key="1">
    <citation type="submission" date="2019-03" db="EMBL/GenBank/DDBJ databases">
        <title>Draft genome sequences of novel Actinobacteria.</title>
        <authorList>
            <person name="Sahin N."/>
            <person name="Ay H."/>
            <person name="Saygin H."/>
        </authorList>
    </citation>
    <scope>NUCLEOTIDE SEQUENCE [LARGE SCALE GENOMIC DNA]</scope>
    <source>
        <strain evidence="2 3">KC310</strain>
    </source>
</reference>
<dbReference type="SUPFAM" id="SSF53474">
    <property type="entry name" value="alpha/beta-Hydrolases"/>
    <property type="match status" value="1"/>
</dbReference>
<feature type="region of interest" description="Disordered" evidence="1">
    <location>
        <begin position="1"/>
        <end position="22"/>
    </location>
</feature>
<dbReference type="GO" id="GO:0016787">
    <property type="term" value="F:hydrolase activity"/>
    <property type="evidence" value="ECO:0007669"/>
    <property type="project" value="UniProtKB-KW"/>
</dbReference>
<sequence>MKASSRQPHEPHVTALECSTSTEEWERQARRLRGEDMRHQVRLSAMAASVAVVTLAVAGCGATGTPAGEGGTDPSTSASKSAATVEPVEIDEEKWFREIPLEDWAANGGDTAVMRAVLRRIQEATGKRENAQWSDTVIEPGPGNWITKWTTVAKEALGKADAARTNGDPRDARDQYRAASIYFTVAAYPQHRESAQEEDAYTMAKAAYEKAARLGDSGFERLRVPLEGGTFEAFLHLPKGDGPFPVVLSTGGIDVAKTQNRPLFEKHLAPAGIAMVSSDNAGRLAFTDERVKAVVSVCGPVHQALDAGPEFIDILPPQPRAALAARLDVPAGNTERLAHLVKRRRWSTRATWAGSEPTPRSWWWPRRTTPSRRSATSSDSPPHLPTARSRSPGAMDTARRSRSATR</sequence>
<keyword evidence="2" id="KW-0378">Hydrolase</keyword>
<gene>
    <name evidence="2" type="ORF">E1292_41065</name>
</gene>
<comment type="caution">
    <text evidence="2">The sequence shown here is derived from an EMBL/GenBank/DDBJ whole genome shotgun (WGS) entry which is preliminary data.</text>
</comment>
<feature type="compositionally biased region" description="Polar residues" evidence="1">
    <location>
        <begin position="73"/>
        <end position="82"/>
    </location>
</feature>
<organism evidence="2 3">
    <name type="scientific">Nonomuraea deserti</name>
    <dbReference type="NCBI Taxonomy" id="1848322"/>
    <lineage>
        <taxon>Bacteria</taxon>
        <taxon>Bacillati</taxon>
        <taxon>Actinomycetota</taxon>
        <taxon>Actinomycetes</taxon>
        <taxon>Streptosporangiales</taxon>
        <taxon>Streptosporangiaceae</taxon>
        <taxon>Nonomuraea</taxon>
    </lineage>
</organism>
<feature type="region of interest" description="Disordered" evidence="1">
    <location>
        <begin position="350"/>
        <end position="406"/>
    </location>
</feature>